<reference evidence="1" key="1">
    <citation type="journal article" date="2014" name="Front. Microbiol.">
        <title>High frequency of phylogenetically diverse reductive dehalogenase-homologous genes in deep subseafloor sedimentary metagenomes.</title>
        <authorList>
            <person name="Kawai M."/>
            <person name="Futagami T."/>
            <person name="Toyoda A."/>
            <person name="Takaki Y."/>
            <person name="Nishi S."/>
            <person name="Hori S."/>
            <person name="Arai W."/>
            <person name="Tsubouchi T."/>
            <person name="Morono Y."/>
            <person name="Uchiyama I."/>
            <person name="Ito T."/>
            <person name="Fujiyama A."/>
            <person name="Inagaki F."/>
            <person name="Takami H."/>
        </authorList>
    </citation>
    <scope>NUCLEOTIDE SEQUENCE</scope>
    <source>
        <strain evidence="1">Expedition CK06-06</strain>
    </source>
</reference>
<gene>
    <name evidence="1" type="ORF">S12H4_21070</name>
</gene>
<dbReference type="AlphaFoldDB" id="X1RIN3"/>
<name>X1RIN3_9ZZZZ</name>
<proteinExistence type="predicted"/>
<dbReference type="EMBL" id="BARW01010786">
    <property type="protein sequence ID" value="GAI80458.1"/>
    <property type="molecule type" value="Genomic_DNA"/>
</dbReference>
<sequence length="52" mass="5776">MVVHSKKKNHINCAQLAQLLEVKLFCVVDSTVVERLWETTNCGFGYGHGITG</sequence>
<accession>X1RIN3</accession>
<organism evidence="1">
    <name type="scientific">marine sediment metagenome</name>
    <dbReference type="NCBI Taxonomy" id="412755"/>
    <lineage>
        <taxon>unclassified sequences</taxon>
        <taxon>metagenomes</taxon>
        <taxon>ecological metagenomes</taxon>
    </lineage>
</organism>
<evidence type="ECO:0000313" key="1">
    <source>
        <dbReference type="EMBL" id="GAI80458.1"/>
    </source>
</evidence>
<protein>
    <submittedName>
        <fullName evidence="1">Uncharacterized protein</fullName>
    </submittedName>
</protein>
<comment type="caution">
    <text evidence="1">The sequence shown here is derived from an EMBL/GenBank/DDBJ whole genome shotgun (WGS) entry which is preliminary data.</text>
</comment>